<dbReference type="InterPro" id="IPR033911">
    <property type="entry name" value="MetRS_core"/>
</dbReference>
<dbReference type="PRINTS" id="PR01041">
    <property type="entry name" value="TRNASYNTHMET"/>
</dbReference>
<dbReference type="PANTHER" id="PTHR43326:SF1">
    <property type="entry name" value="METHIONINE--TRNA LIGASE, MITOCHONDRIAL"/>
    <property type="match status" value="1"/>
</dbReference>
<dbReference type="InterPro" id="IPR023457">
    <property type="entry name" value="Met-tRNA_synth_2"/>
</dbReference>
<comment type="similarity">
    <text evidence="1 10">Belongs to the class-I aminoacyl-tRNA synthetase family.</text>
</comment>
<dbReference type="VEuPathDB" id="FungiDB:DNF11_3993"/>
<dbReference type="Gene3D" id="1.10.730.10">
    <property type="entry name" value="Isoleucyl-tRNA Synthetase, Domain 1"/>
    <property type="match status" value="1"/>
</dbReference>
<dbReference type="STRING" id="425264.A0A3G2SA89"/>
<dbReference type="Gene3D" id="3.40.50.620">
    <property type="entry name" value="HUPs"/>
    <property type="match status" value="1"/>
</dbReference>
<evidence type="ECO:0000256" key="7">
    <source>
        <dbReference type="ARBA" id="ARBA00023146"/>
    </source>
</evidence>
<evidence type="ECO:0000256" key="5">
    <source>
        <dbReference type="ARBA" id="ARBA00022840"/>
    </source>
</evidence>
<comment type="catalytic activity">
    <reaction evidence="8">
        <text>tRNA(Met) + L-methionine + ATP = L-methionyl-tRNA(Met) + AMP + diphosphate</text>
        <dbReference type="Rhea" id="RHEA:13481"/>
        <dbReference type="Rhea" id="RHEA-COMP:9667"/>
        <dbReference type="Rhea" id="RHEA-COMP:9698"/>
        <dbReference type="ChEBI" id="CHEBI:30616"/>
        <dbReference type="ChEBI" id="CHEBI:33019"/>
        <dbReference type="ChEBI" id="CHEBI:57844"/>
        <dbReference type="ChEBI" id="CHEBI:78442"/>
        <dbReference type="ChEBI" id="CHEBI:78530"/>
        <dbReference type="ChEBI" id="CHEBI:456215"/>
        <dbReference type="EC" id="6.1.1.10"/>
    </reaction>
</comment>
<dbReference type="Proteomes" id="UP000269793">
    <property type="component" value="Chromosome IX"/>
</dbReference>
<feature type="domain" description="Methionyl/Leucyl tRNA synthetase" evidence="11">
    <location>
        <begin position="12"/>
        <end position="160"/>
    </location>
</feature>
<evidence type="ECO:0000259" key="11">
    <source>
        <dbReference type="Pfam" id="PF09334"/>
    </source>
</evidence>
<accession>A0A3G2SA89</accession>
<dbReference type="GO" id="GO:0005524">
    <property type="term" value="F:ATP binding"/>
    <property type="evidence" value="ECO:0007669"/>
    <property type="project" value="UniProtKB-KW"/>
</dbReference>
<keyword evidence="4 10" id="KW-0547">Nucleotide-binding</keyword>
<evidence type="ECO:0000259" key="12">
    <source>
        <dbReference type="Pfam" id="PF19303"/>
    </source>
</evidence>
<evidence type="ECO:0000256" key="8">
    <source>
        <dbReference type="ARBA" id="ARBA00047364"/>
    </source>
</evidence>
<evidence type="ECO:0000256" key="3">
    <source>
        <dbReference type="ARBA" id="ARBA00022598"/>
    </source>
</evidence>
<dbReference type="GO" id="GO:0005739">
    <property type="term" value="C:mitochondrion"/>
    <property type="evidence" value="ECO:0007669"/>
    <property type="project" value="UniProtKB-ARBA"/>
</dbReference>
<dbReference type="NCBIfam" id="TIGR00398">
    <property type="entry name" value="metG"/>
    <property type="match status" value="1"/>
</dbReference>
<gene>
    <name evidence="13" type="ORF">DNF11_3993</name>
</gene>
<dbReference type="PANTHER" id="PTHR43326">
    <property type="entry name" value="METHIONYL-TRNA SYNTHETASE"/>
    <property type="match status" value="1"/>
</dbReference>
<protein>
    <recommendedName>
        <fullName evidence="9">Probable methionine--tRNA ligase, mitochondrial</fullName>
        <ecNumber evidence="2">6.1.1.10</ecNumber>
    </recommendedName>
</protein>
<keyword evidence="3 10" id="KW-0436">Ligase</keyword>
<organism evidence="13 14">
    <name type="scientific">Malassezia restricta (strain ATCC 96810 / NBRC 103918 / CBS 7877)</name>
    <name type="common">Seborrheic dermatitis infection agent</name>
    <dbReference type="NCBI Taxonomy" id="425264"/>
    <lineage>
        <taxon>Eukaryota</taxon>
        <taxon>Fungi</taxon>
        <taxon>Dikarya</taxon>
        <taxon>Basidiomycota</taxon>
        <taxon>Ustilaginomycotina</taxon>
        <taxon>Malasseziomycetes</taxon>
        <taxon>Malasseziales</taxon>
        <taxon>Malasseziaceae</taxon>
        <taxon>Malassezia</taxon>
    </lineage>
</organism>
<dbReference type="InterPro" id="IPR014729">
    <property type="entry name" value="Rossmann-like_a/b/a_fold"/>
</dbReference>
<keyword evidence="6 10" id="KW-0648">Protein biosynthesis</keyword>
<dbReference type="GO" id="GO:0006431">
    <property type="term" value="P:methionyl-tRNA aminoacylation"/>
    <property type="evidence" value="ECO:0007669"/>
    <property type="project" value="InterPro"/>
</dbReference>
<evidence type="ECO:0000256" key="2">
    <source>
        <dbReference type="ARBA" id="ARBA00012838"/>
    </source>
</evidence>
<evidence type="ECO:0000256" key="10">
    <source>
        <dbReference type="RuleBase" id="RU363039"/>
    </source>
</evidence>
<dbReference type="SUPFAM" id="SSF47323">
    <property type="entry name" value="Anticodon-binding domain of a subclass of class I aminoacyl-tRNA synthetases"/>
    <property type="match status" value="1"/>
</dbReference>
<feature type="domain" description="Methionyl/Leucyl tRNA synthetase" evidence="11">
    <location>
        <begin position="171"/>
        <end position="382"/>
    </location>
</feature>
<name>A0A3G2SA89_MALR7</name>
<dbReference type="Pfam" id="PF19303">
    <property type="entry name" value="Anticodon_3"/>
    <property type="match status" value="1"/>
</dbReference>
<proteinExistence type="inferred from homology"/>
<dbReference type="Gene3D" id="2.170.220.10">
    <property type="match status" value="1"/>
</dbReference>
<dbReference type="CDD" id="cd00814">
    <property type="entry name" value="MetRS_core"/>
    <property type="match status" value="1"/>
</dbReference>
<reference evidence="13 14" key="1">
    <citation type="submission" date="2018-10" db="EMBL/GenBank/DDBJ databases">
        <title>Complete genome sequence of Malassezia restricta CBS 7877.</title>
        <authorList>
            <person name="Morand S.C."/>
            <person name="Bertignac M."/>
            <person name="Iltis A."/>
            <person name="Kolder I."/>
            <person name="Pirovano W."/>
            <person name="Jourdain R."/>
            <person name="Clavaud C."/>
        </authorList>
    </citation>
    <scope>NUCLEOTIDE SEQUENCE [LARGE SCALE GENOMIC DNA]</scope>
    <source>
        <strain evidence="13 14">CBS 7877</strain>
    </source>
</reference>
<evidence type="ECO:0000313" key="13">
    <source>
        <dbReference type="EMBL" id="AYO44943.1"/>
    </source>
</evidence>
<evidence type="ECO:0000313" key="14">
    <source>
        <dbReference type="Proteomes" id="UP000269793"/>
    </source>
</evidence>
<dbReference type="InterPro" id="IPR014758">
    <property type="entry name" value="Met-tRNA_synth"/>
</dbReference>
<dbReference type="SUPFAM" id="SSF52374">
    <property type="entry name" value="Nucleotidylyl transferase"/>
    <property type="match status" value="1"/>
</dbReference>
<sequence length="525" mass="59115">MWASLTRWAKPYYVTTPIYYVNAEPHIGHLHSSVMADVLRRYAELRRRGWSTYAPAPAHATQALMTTGTDEHGLKIQRVAESMHLDPRTLCDRVSVRFEALLKAADIAPTRFLRTTEAVHQAAVQHFWTRLQDAGYIYLGAHEGWYAVSDEAFYPASQVQEQGGVYTSIETGQRVEWTTETNYKFRLSACREPLLAWLEANPDVIQPRSMYDHVLAEVRAGLSDLSVSRLASRLSWGIPVPHDPTHTMYVWIDALVNYLTALGYPSAMQGWPVDAHIVGKDIVRFHAIYWPAFLMAAGLPLPRTIVAHSHWTVEKTKMSKSRGNAINPFDAIETYGVDTMRYYLMRIGGHIGTDADYAPALVEEHKRKFLQGQLGNLLSRVLAPKIQQRLAGEWLPRPAHATDPLEEACMELPRVYEHSMESYEPSKAVQAVFDVIAHTNELVQHTAPWSADTPLSDVHRCVYLSSEALRVCGTLLSPIMPRAMTALLDALQVPAAQRTWDALAFQAQIPLRRSSSKIAPLFPRT</sequence>
<feature type="domain" description="Methionyl-tRNA synthetase anticodon-binding" evidence="12">
    <location>
        <begin position="410"/>
        <end position="502"/>
    </location>
</feature>
<dbReference type="FunFam" id="2.170.220.10:FF:000001">
    <property type="entry name" value="methionine--tRNA ligase, mitochondrial"/>
    <property type="match status" value="1"/>
</dbReference>
<keyword evidence="7 10" id="KW-0030">Aminoacyl-tRNA synthetase</keyword>
<evidence type="ECO:0000256" key="4">
    <source>
        <dbReference type="ARBA" id="ARBA00022741"/>
    </source>
</evidence>
<evidence type="ECO:0000256" key="1">
    <source>
        <dbReference type="ARBA" id="ARBA00005594"/>
    </source>
</evidence>
<evidence type="ECO:0000256" key="9">
    <source>
        <dbReference type="ARBA" id="ARBA00068817"/>
    </source>
</evidence>
<keyword evidence="14" id="KW-1185">Reference proteome</keyword>
<dbReference type="InterPro" id="IPR041872">
    <property type="entry name" value="Anticodon_Met"/>
</dbReference>
<dbReference type="Pfam" id="PF09334">
    <property type="entry name" value="tRNA-synt_1g"/>
    <property type="match status" value="2"/>
</dbReference>
<dbReference type="EMBL" id="CP033156">
    <property type="protein sequence ID" value="AYO44943.1"/>
    <property type="molecule type" value="Genomic_DNA"/>
</dbReference>
<dbReference type="AlphaFoldDB" id="A0A3G2SA89"/>
<dbReference type="InterPro" id="IPR009080">
    <property type="entry name" value="tRNAsynth_Ia_anticodon-bd"/>
</dbReference>
<dbReference type="EC" id="6.1.1.10" evidence="2"/>
<dbReference type="InterPro" id="IPR015413">
    <property type="entry name" value="Methionyl/Leucyl_tRNA_Synth"/>
</dbReference>
<evidence type="ECO:0000256" key="6">
    <source>
        <dbReference type="ARBA" id="ARBA00022917"/>
    </source>
</evidence>
<dbReference type="OrthoDB" id="24670at2759"/>
<dbReference type="GO" id="GO:0004825">
    <property type="term" value="F:methionine-tRNA ligase activity"/>
    <property type="evidence" value="ECO:0007669"/>
    <property type="project" value="UniProtKB-EC"/>
</dbReference>
<keyword evidence="5 10" id="KW-0067">ATP-binding</keyword>